<dbReference type="Pfam" id="PF04784">
    <property type="entry name" value="DUF547"/>
    <property type="match status" value="1"/>
</dbReference>
<dbReference type="PANTHER" id="PTHR46361:SF3">
    <property type="entry name" value="ELECTRON CARRIER_ PROTEIN DISULFIDE OXIDOREDUCTASE"/>
    <property type="match status" value="1"/>
</dbReference>
<dbReference type="InterPro" id="IPR000591">
    <property type="entry name" value="DEP_dom"/>
</dbReference>
<feature type="region of interest" description="Disordered" evidence="1">
    <location>
        <begin position="638"/>
        <end position="741"/>
    </location>
</feature>
<accession>A0A9N8E0E2</accession>
<reference evidence="3" key="1">
    <citation type="submission" date="2020-06" db="EMBL/GenBank/DDBJ databases">
        <authorList>
            <consortium name="Plant Systems Biology data submission"/>
        </authorList>
    </citation>
    <scope>NUCLEOTIDE SEQUENCE</scope>
    <source>
        <strain evidence="3">D6</strain>
    </source>
</reference>
<evidence type="ECO:0000256" key="1">
    <source>
        <dbReference type="SAM" id="MobiDB-lite"/>
    </source>
</evidence>
<comment type="caution">
    <text evidence="3">The sequence shown here is derived from an EMBL/GenBank/DDBJ whole genome shotgun (WGS) entry which is preliminary data.</text>
</comment>
<dbReference type="CDD" id="cd04371">
    <property type="entry name" value="DEP"/>
    <property type="match status" value="1"/>
</dbReference>
<organism evidence="3 4">
    <name type="scientific">Seminavis robusta</name>
    <dbReference type="NCBI Taxonomy" id="568900"/>
    <lineage>
        <taxon>Eukaryota</taxon>
        <taxon>Sar</taxon>
        <taxon>Stramenopiles</taxon>
        <taxon>Ochrophyta</taxon>
        <taxon>Bacillariophyta</taxon>
        <taxon>Bacillariophyceae</taxon>
        <taxon>Bacillariophycidae</taxon>
        <taxon>Naviculales</taxon>
        <taxon>Naviculaceae</taxon>
        <taxon>Seminavis</taxon>
    </lineage>
</organism>
<dbReference type="SMART" id="SM00049">
    <property type="entry name" value="DEP"/>
    <property type="match status" value="1"/>
</dbReference>
<sequence>MGQITIFTKEDDPHCVAVRLDLKECHLPFQEIVLDPSERQTVPEIFFDNHPVPGGINELLTILQKWEVVEGPDGIPQLQPIRSSFRHHDPRNRYYDNHPPQQQPYPHQQHDHHDHNDNQDFPRHTDPYRQPNHNSYDPPPPQSHSSHHDAPRSSRSSRRQEEQEPNEDEFHKRLHRRDNRRQPQPSSSHHSSTHNKNDRRDAFQKRDVYQRHSFHGRELRREVEQEMMFHPQQQQPDGHYDGNPDYDNNSNRNQQYPPEDDEEEDNGGYGYLGDVTRANRPDNFLRGSDTSNHSTASNISNHSTANNISNHGSAMLRNSRRRAFQQKTSYQRHSFHGKELLLREQQKQQDRYKDDDQPFVRRNSGGKPQQQQLQANDNRREQFRSHNKYERHSFHGRELQKQHYNQQQELPMHSFRDSTHSQDGTASVHSKQQDYDADGDLDPTFAEDEDDIYNELHNHHHHQQDSNAESFHESTNSKFQNSQKSMLSARSLSNKSLLLDLEEEDEDESERTPIMGRARQHRSKQDLNASSSIRDLSMSRSSIRDLNISRSSIRSSMHGSSAGNFNSSNASISTEDLAYHEEASEHGDAATAGGAAKPKPTSVFSLGASSPALNRSFRNSSSKSINARMYGRATSMRYLGPKSSFDSTDSSSIAHDTRSRSMNLSNSSASSHLSNPPSTAPRRSVSPVPTGRSKARTQALQRKSARTLSNRSLMNMMSAKGCDDSSSSMWSSSTGPPIKDDKRMVELPLGCLKSVLEATRELQRIFPRDSLKYNLTTYRESFTGSTAAATLQEAYGLSKEEARILGKSLHQAKLLHHVCNDHGFDDTAKLFFRLQCHQTPEILNSFCVWRDETTLTKHGEEVMLAVMAKLLPLLAAITDSVKGRVHYSRAAKHHECLVAELDFAICELQMVKLARLDKKSLVAFGLNVYQLFLHYAFIKVGIPGSSSGFTSFWTSLKFNVGGSLYTFSDWWNGICRGNRKGPYGPKPFQGKDSRMFLNLADRVDPRIHFAAGMTHFMRPMFVYSGAQVDLELEHVARIYCKNVEFVWMEISTNTLTVAPYFQTYMSDFASSKNGLPKALMPFMPGKEKAHIDEMLTVARKIKVEFHDKVKNDGWSEYAGEHFVYTSAPRADKKALVKKKSDAPRREVKRSGSLKSLFRLEGAAAS</sequence>
<feature type="compositionally biased region" description="Low complexity" evidence="1">
    <location>
        <begin position="643"/>
        <end position="652"/>
    </location>
</feature>
<feature type="region of interest" description="Disordered" evidence="1">
    <location>
        <begin position="415"/>
        <end position="446"/>
    </location>
</feature>
<dbReference type="InterPro" id="IPR036388">
    <property type="entry name" value="WH-like_DNA-bd_sf"/>
</dbReference>
<dbReference type="AlphaFoldDB" id="A0A9N8E0E2"/>
<feature type="compositionally biased region" description="Acidic residues" evidence="1">
    <location>
        <begin position="435"/>
        <end position="446"/>
    </location>
</feature>
<dbReference type="OrthoDB" id="418495at2759"/>
<feature type="region of interest" description="Disordered" evidence="1">
    <location>
        <begin position="231"/>
        <end position="311"/>
    </location>
</feature>
<dbReference type="GO" id="GO:0035556">
    <property type="term" value="P:intracellular signal transduction"/>
    <property type="evidence" value="ECO:0007669"/>
    <property type="project" value="InterPro"/>
</dbReference>
<dbReference type="Proteomes" id="UP001153069">
    <property type="component" value="Unassembled WGS sequence"/>
</dbReference>
<feature type="compositionally biased region" description="Basic and acidic residues" evidence="1">
    <location>
        <begin position="195"/>
        <end position="211"/>
    </location>
</feature>
<feature type="compositionally biased region" description="Basic and acidic residues" evidence="1">
    <location>
        <begin position="146"/>
        <end position="162"/>
    </location>
</feature>
<protein>
    <recommendedName>
        <fullName evidence="2">DEP domain-containing protein</fullName>
    </recommendedName>
</protein>
<dbReference type="SUPFAM" id="SSF52833">
    <property type="entry name" value="Thioredoxin-like"/>
    <property type="match status" value="1"/>
</dbReference>
<feature type="compositionally biased region" description="Low complexity" evidence="1">
    <location>
        <begin position="97"/>
        <end position="107"/>
    </location>
</feature>
<feature type="compositionally biased region" description="Polar residues" evidence="1">
    <location>
        <begin position="465"/>
        <end position="489"/>
    </location>
</feature>
<dbReference type="InterPro" id="IPR006869">
    <property type="entry name" value="DUF547"/>
</dbReference>
<evidence type="ECO:0000313" key="3">
    <source>
        <dbReference type="EMBL" id="CAB9511635.1"/>
    </source>
</evidence>
<feature type="region of interest" description="Disordered" evidence="1">
    <location>
        <begin position="87"/>
        <end position="211"/>
    </location>
</feature>
<name>A0A9N8E0E2_9STRA</name>
<dbReference type="EMBL" id="CAICTM010000493">
    <property type="protein sequence ID" value="CAB9511635.1"/>
    <property type="molecule type" value="Genomic_DNA"/>
</dbReference>
<feature type="domain" description="DEP" evidence="2">
    <location>
        <begin position="762"/>
        <end position="836"/>
    </location>
</feature>
<dbReference type="SUPFAM" id="SSF46785">
    <property type="entry name" value="Winged helix' DNA-binding domain"/>
    <property type="match status" value="1"/>
</dbReference>
<feature type="compositionally biased region" description="Polar residues" evidence="1">
    <location>
        <begin position="366"/>
        <end position="376"/>
    </location>
</feature>
<feature type="compositionally biased region" description="Polar residues" evidence="1">
    <location>
        <begin position="246"/>
        <end position="256"/>
    </location>
</feature>
<feature type="region of interest" description="Disordered" evidence="1">
    <location>
        <begin position="346"/>
        <end position="382"/>
    </location>
</feature>
<dbReference type="Gene3D" id="1.10.10.10">
    <property type="entry name" value="Winged helix-like DNA-binding domain superfamily/Winged helix DNA-binding domain"/>
    <property type="match status" value="1"/>
</dbReference>
<feature type="compositionally biased region" description="Low complexity" evidence="1">
    <location>
        <begin position="589"/>
        <end position="601"/>
    </location>
</feature>
<evidence type="ECO:0000313" key="4">
    <source>
        <dbReference type="Proteomes" id="UP001153069"/>
    </source>
</evidence>
<feature type="compositionally biased region" description="Polar residues" evidence="1">
    <location>
        <begin position="288"/>
        <end position="311"/>
    </location>
</feature>
<keyword evidence="4" id="KW-1185">Reference proteome</keyword>
<evidence type="ECO:0000259" key="2">
    <source>
        <dbReference type="SMART" id="SM00049"/>
    </source>
</evidence>
<feature type="compositionally biased region" description="Polar residues" evidence="1">
    <location>
        <begin position="421"/>
        <end position="430"/>
    </location>
</feature>
<dbReference type="InterPro" id="IPR036249">
    <property type="entry name" value="Thioredoxin-like_sf"/>
</dbReference>
<feature type="compositionally biased region" description="Low complexity" evidence="1">
    <location>
        <begin position="660"/>
        <end position="677"/>
    </location>
</feature>
<feature type="region of interest" description="Disordered" evidence="1">
    <location>
        <begin position="459"/>
        <end position="489"/>
    </location>
</feature>
<feature type="region of interest" description="Disordered" evidence="1">
    <location>
        <begin position="580"/>
        <end position="624"/>
    </location>
</feature>
<feature type="compositionally biased region" description="Polar residues" evidence="1">
    <location>
        <begin position="602"/>
        <end position="624"/>
    </location>
</feature>
<dbReference type="Pfam" id="PF00610">
    <property type="entry name" value="DEP"/>
    <property type="match status" value="1"/>
</dbReference>
<feature type="compositionally biased region" description="Basic and acidic residues" evidence="1">
    <location>
        <begin position="346"/>
        <end position="359"/>
    </location>
</feature>
<dbReference type="InterPro" id="IPR036390">
    <property type="entry name" value="WH_DNA-bd_sf"/>
</dbReference>
<feature type="region of interest" description="Disordered" evidence="1">
    <location>
        <begin position="501"/>
        <end position="538"/>
    </location>
</feature>
<proteinExistence type="predicted"/>
<feature type="compositionally biased region" description="Polar residues" evidence="1">
    <location>
        <begin position="696"/>
        <end position="715"/>
    </location>
</feature>
<dbReference type="PANTHER" id="PTHR46361">
    <property type="entry name" value="ELECTRON CARRIER/ PROTEIN DISULFIDE OXIDOREDUCTASE"/>
    <property type="match status" value="1"/>
</dbReference>
<feature type="compositionally biased region" description="Basic and acidic residues" evidence="1">
    <location>
        <begin position="108"/>
        <end position="127"/>
    </location>
</feature>
<gene>
    <name evidence="3" type="ORF">SEMRO_494_G154310.1</name>
</gene>